<proteinExistence type="predicted"/>
<organism evidence="1 2">
    <name type="scientific">Choiromyces venosus 120613-1</name>
    <dbReference type="NCBI Taxonomy" id="1336337"/>
    <lineage>
        <taxon>Eukaryota</taxon>
        <taxon>Fungi</taxon>
        <taxon>Dikarya</taxon>
        <taxon>Ascomycota</taxon>
        <taxon>Pezizomycotina</taxon>
        <taxon>Pezizomycetes</taxon>
        <taxon>Pezizales</taxon>
        <taxon>Tuberaceae</taxon>
        <taxon>Choiromyces</taxon>
    </lineage>
</organism>
<name>A0A3N4JN02_9PEZI</name>
<dbReference type="OrthoDB" id="4096087at2759"/>
<dbReference type="EMBL" id="ML120428">
    <property type="protein sequence ID" value="RPA95254.1"/>
    <property type="molecule type" value="Genomic_DNA"/>
</dbReference>
<reference evidence="1 2" key="1">
    <citation type="journal article" date="2018" name="Nat. Ecol. Evol.">
        <title>Pezizomycetes genomes reveal the molecular basis of ectomycorrhizal truffle lifestyle.</title>
        <authorList>
            <person name="Murat C."/>
            <person name="Payen T."/>
            <person name="Noel B."/>
            <person name="Kuo A."/>
            <person name="Morin E."/>
            <person name="Chen J."/>
            <person name="Kohler A."/>
            <person name="Krizsan K."/>
            <person name="Balestrini R."/>
            <person name="Da Silva C."/>
            <person name="Montanini B."/>
            <person name="Hainaut M."/>
            <person name="Levati E."/>
            <person name="Barry K.W."/>
            <person name="Belfiori B."/>
            <person name="Cichocki N."/>
            <person name="Clum A."/>
            <person name="Dockter R.B."/>
            <person name="Fauchery L."/>
            <person name="Guy J."/>
            <person name="Iotti M."/>
            <person name="Le Tacon F."/>
            <person name="Lindquist E.A."/>
            <person name="Lipzen A."/>
            <person name="Malagnac F."/>
            <person name="Mello A."/>
            <person name="Molinier V."/>
            <person name="Miyauchi S."/>
            <person name="Poulain J."/>
            <person name="Riccioni C."/>
            <person name="Rubini A."/>
            <person name="Sitrit Y."/>
            <person name="Splivallo R."/>
            <person name="Traeger S."/>
            <person name="Wang M."/>
            <person name="Zifcakova L."/>
            <person name="Wipf D."/>
            <person name="Zambonelli A."/>
            <person name="Paolocci F."/>
            <person name="Nowrousian M."/>
            <person name="Ottonello S."/>
            <person name="Baldrian P."/>
            <person name="Spatafora J.W."/>
            <person name="Henrissat B."/>
            <person name="Nagy L.G."/>
            <person name="Aury J.M."/>
            <person name="Wincker P."/>
            <person name="Grigoriev I.V."/>
            <person name="Bonfante P."/>
            <person name="Martin F.M."/>
        </authorList>
    </citation>
    <scope>NUCLEOTIDE SEQUENCE [LARGE SCALE GENOMIC DNA]</scope>
    <source>
        <strain evidence="1 2">120613-1</strain>
    </source>
</reference>
<accession>A0A3N4JN02</accession>
<gene>
    <name evidence="1" type="ORF">L873DRAFT_1792433</name>
</gene>
<evidence type="ECO:0000313" key="1">
    <source>
        <dbReference type="EMBL" id="RPA95254.1"/>
    </source>
</evidence>
<protein>
    <submittedName>
        <fullName evidence="1">Uncharacterized protein</fullName>
    </submittedName>
</protein>
<keyword evidence="2" id="KW-1185">Reference proteome</keyword>
<sequence length="102" mass="11085">MWVTRYDARAIEQTCILYPGVEVEKIGHSTGAQKGAIHKIAMIGDLGRSVAELGDCGGCVFVKANEGYQAIEILMGINRKHDPAIVTPLDLILASVPEYEWA</sequence>
<dbReference type="AlphaFoldDB" id="A0A3N4JN02"/>
<dbReference type="STRING" id="1336337.A0A3N4JN02"/>
<evidence type="ECO:0000313" key="2">
    <source>
        <dbReference type="Proteomes" id="UP000276215"/>
    </source>
</evidence>
<dbReference type="Proteomes" id="UP000276215">
    <property type="component" value="Unassembled WGS sequence"/>
</dbReference>